<proteinExistence type="predicted"/>
<dbReference type="STRING" id="29540.C481_01395"/>
<dbReference type="RefSeq" id="WP_006106982.1">
    <property type="nucleotide sequence ID" value="NZ_AOIO01000003.1"/>
</dbReference>
<organism evidence="1 2">
    <name type="scientific">Natrialba asiatica (strain ATCC 700177 / DSM 12278 / JCM 9576 / FERM P-10747 / NBRC 102637 / 172P1)</name>
    <dbReference type="NCBI Taxonomy" id="29540"/>
    <lineage>
        <taxon>Archaea</taxon>
        <taxon>Methanobacteriati</taxon>
        <taxon>Methanobacteriota</taxon>
        <taxon>Stenosarchaea group</taxon>
        <taxon>Halobacteria</taxon>
        <taxon>Halobacteriales</taxon>
        <taxon>Natrialbaceae</taxon>
        <taxon>Natrialba</taxon>
    </lineage>
</organism>
<gene>
    <name evidence="1" type="ORF">C481_01395</name>
</gene>
<dbReference type="OrthoDB" id="167340at2157"/>
<keyword evidence="2" id="KW-1185">Reference proteome</keyword>
<name>M0B5R2_NATA1</name>
<dbReference type="Proteomes" id="UP000011554">
    <property type="component" value="Unassembled WGS sequence"/>
</dbReference>
<dbReference type="AlphaFoldDB" id="M0B5R2"/>
<evidence type="ECO:0000313" key="1">
    <source>
        <dbReference type="EMBL" id="ELZ06145.1"/>
    </source>
</evidence>
<evidence type="ECO:0008006" key="3">
    <source>
        <dbReference type="Google" id="ProtNLM"/>
    </source>
</evidence>
<sequence length="70" mass="7746">MDRELTDDLVGKSVTTDEGQEMGTIAEVDEGHIYVDLMGGGETQHDEDIDAESIKEITDDEVILHEPEQT</sequence>
<accession>M0B5R2</accession>
<dbReference type="EMBL" id="AOIO01000003">
    <property type="protein sequence ID" value="ELZ06145.1"/>
    <property type="molecule type" value="Genomic_DNA"/>
</dbReference>
<reference evidence="1 2" key="1">
    <citation type="journal article" date="2014" name="PLoS Genet.">
        <title>Phylogenetically driven sequencing of extremely halophilic archaea reveals strategies for static and dynamic osmo-response.</title>
        <authorList>
            <person name="Becker E.A."/>
            <person name="Seitzer P.M."/>
            <person name="Tritt A."/>
            <person name="Larsen D."/>
            <person name="Krusor M."/>
            <person name="Yao A.I."/>
            <person name="Wu D."/>
            <person name="Madern D."/>
            <person name="Eisen J.A."/>
            <person name="Darling A.E."/>
            <person name="Facciotti M.T."/>
        </authorList>
    </citation>
    <scope>NUCLEOTIDE SEQUENCE [LARGE SCALE GENOMIC DNA]</scope>
    <source>
        <strain evidence="1 2">DSM 12278</strain>
    </source>
</reference>
<evidence type="ECO:0000313" key="2">
    <source>
        <dbReference type="Proteomes" id="UP000011554"/>
    </source>
</evidence>
<dbReference type="PATRIC" id="fig|29540.5.peg.293"/>
<protein>
    <recommendedName>
        <fullName evidence="3">PRC-barrel domain-containing protein</fullName>
    </recommendedName>
</protein>
<comment type="caution">
    <text evidence="1">The sequence shown here is derived from an EMBL/GenBank/DDBJ whole genome shotgun (WGS) entry which is preliminary data.</text>
</comment>